<dbReference type="EnsemblMetazoa" id="Aqu2.1.26198_001">
    <property type="protein sequence ID" value="Aqu2.1.26198_001"/>
    <property type="gene ID" value="Aqu2.1.26198"/>
</dbReference>
<evidence type="ECO:0000256" key="1">
    <source>
        <dbReference type="ARBA" id="ARBA00004173"/>
    </source>
</evidence>
<dbReference type="STRING" id="400682.A0A1X7UFG6"/>
<keyword evidence="5" id="KW-0256">Endoplasmic reticulum</keyword>
<reference evidence="7" key="2">
    <citation type="submission" date="2017-05" db="UniProtKB">
        <authorList>
            <consortium name="EnsemblMetazoa"/>
        </authorList>
    </citation>
    <scope>IDENTIFICATION</scope>
</reference>
<proteinExistence type="predicted"/>
<organism evidence="7">
    <name type="scientific">Amphimedon queenslandica</name>
    <name type="common">Sponge</name>
    <dbReference type="NCBI Taxonomy" id="400682"/>
    <lineage>
        <taxon>Eukaryota</taxon>
        <taxon>Metazoa</taxon>
        <taxon>Porifera</taxon>
        <taxon>Demospongiae</taxon>
        <taxon>Heteroscleromorpha</taxon>
        <taxon>Haplosclerida</taxon>
        <taxon>Niphatidae</taxon>
        <taxon>Amphimedon</taxon>
    </lineage>
</organism>
<gene>
    <name evidence="7" type="primary">105313532</name>
</gene>
<protein>
    <submittedName>
        <fullName evidence="7">Uncharacterized protein</fullName>
    </submittedName>
</protein>
<dbReference type="FunCoup" id="A0A1X7UFG6">
    <property type="interactions" value="8"/>
</dbReference>
<dbReference type="PANTHER" id="PTHR10957">
    <property type="entry name" value="RAP1 GTPASE-GDP DISSOCIATION STIMULATOR 1"/>
    <property type="match status" value="1"/>
</dbReference>
<accession>A0A1X7UFG6</accession>
<name>A0A1X7UFG6_AMPQE</name>
<dbReference type="EnsemblMetazoa" id="XM_019999165.1">
    <property type="protein sequence ID" value="XP_019854724.1"/>
    <property type="gene ID" value="LOC105313532"/>
</dbReference>
<evidence type="ECO:0000256" key="6">
    <source>
        <dbReference type="ARBA" id="ARBA00023128"/>
    </source>
</evidence>
<sequence>MDSKVIKDILSSDEELVKKGLTEILLSDGAVNGIDEENAEELGAFYKELCQALMTIVASHSNLICSICETVALLARTAQFKEIAASANLASLLCPSLSSPDRSTQIQTLRAIGNLCFDEDTVREQCASQDAHTVLSGLLKECVSLQSDTEVNIKYKSVLCGCTLNLCCSNEKLSGLMVGLGVIQSLSLLISDEKNEVVLKMALQALHVIIETDSCTVSHLCSSSLSSSLQYILSLHSTGIENDLLEQALELIETSIEPDQSDSSWNVKLVSSDCFHELLSLIGTELSEKIFNIIVLLITSDEAMKILFVNEELYKILKDHLHNEGLSPKVRAAAILVIANMARTDSNCEELVRRGLLVELASVVKGTPTDESLTVWFSVMSALRNLSLPASSKDAFLKEGVLDTVVNVLNASSDANVLIKAIGCLRLLSKTEDVCVHLIETNPVFSRVHAVSEMFSFPHIKIEASRLCAAIIKNSQSDTRLRLLSEEKIYSLLLYLLEAEYTILKNEGLIALTIAASFNLSVMLKSVTNEDTIEKNVNILEQEESIELKQNCLTFLKVLLDQSNDFVQLVKSSEKLVALLNQLSSLENETVNEQVKLIKEIIKC</sequence>
<dbReference type="eggNOG" id="KOG4500">
    <property type="taxonomic scope" value="Eukaryota"/>
</dbReference>
<evidence type="ECO:0000256" key="4">
    <source>
        <dbReference type="ARBA" id="ARBA00022490"/>
    </source>
</evidence>
<dbReference type="InterPro" id="IPR000225">
    <property type="entry name" value="Armadillo"/>
</dbReference>
<evidence type="ECO:0000256" key="3">
    <source>
        <dbReference type="ARBA" id="ARBA00004514"/>
    </source>
</evidence>
<dbReference type="InterPro" id="IPR040144">
    <property type="entry name" value="RAP1GDS1"/>
</dbReference>
<dbReference type="InterPro" id="IPR011989">
    <property type="entry name" value="ARM-like"/>
</dbReference>
<dbReference type="GO" id="GO:0005085">
    <property type="term" value="F:guanyl-nucleotide exchange factor activity"/>
    <property type="evidence" value="ECO:0007669"/>
    <property type="project" value="InterPro"/>
</dbReference>
<reference evidence="8" key="1">
    <citation type="journal article" date="2010" name="Nature">
        <title>The Amphimedon queenslandica genome and the evolution of animal complexity.</title>
        <authorList>
            <person name="Srivastava M."/>
            <person name="Simakov O."/>
            <person name="Chapman J."/>
            <person name="Fahey B."/>
            <person name="Gauthier M.E."/>
            <person name="Mitros T."/>
            <person name="Richards G.S."/>
            <person name="Conaco C."/>
            <person name="Dacre M."/>
            <person name="Hellsten U."/>
            <person name="Larroux C."/>
            <person name="Putnam N.H."/>
            <person name="Stanke M."/>
            <person name="Adamska M."/>
            <person name="Darling A."/>
            <person name="Degnan S.M."/>
            <person name="Oakley T.H."/>
            <person name="Plachetzki D.C."/>
            <person name="Zhai Y."/>
            <person name="Adamski M."/>
            <person name="Calcino A."/>
            <person name="Cummins S.F."/>
            <person name="Goodstein D.M."/>
            <person name="Harris C."/>
            <person name="Jackson D.J."/>
            <person name="Leys S.P."/>
            <person name="Shu S."/>
            <person name="Woodcroft B.J."/>
            <person name="Vervoort M."/>
            <person name="Kosik K.S."/>
            <person name="Manning G."/>
            <person name="Degnan B.M."/>
            <person name="Rokhsar D.S."/>
        </authorList>
    </citation>
    <scope>NUCLEOTIDE SEQUENCE [LARGE SCALE GENOMIC DNA]</scope>
</reference>
<evidence type="ECO:0000256" key="2">
    <source>
        <dbReference type="ARBA" id="ARBA00004240"/>
    </source>
</evidence>
<evidence type="ECO:0000313" key="7">
    <source>
        <dbReference type="EnsemblMetazoa" id="Aqu2.1.26198_001"/>
    </source>
</evidence>
<evidence type="ECO:0000256" key="5">
    <source>
        <dbReference type="ARBA" id="ARBA00022824"/>
    </source>
</evidence>
<keyword evidence="8" id="KW-1185">Reference proteome</keyword>
<dbReference type="SUPFAM" id="SSF48371">
    <property type="entry name" value="ARM repeat"/>
    <property type="match status" value="2"/>
</dbReference>
<dbReference type="GO" id="GO:0005783">
    <property type="term" value="C:endoplasmic reticulum"/>
    <property type="evidence" value="ECO:0007669"/>
    <property type="project" value="UniProtKB-SubCell"/>
</dbReference>
<dbReference type="KEGG" id="aqu:105313532"/>
<dbReference type="AlphaFoldDB" id="A0A1X7UFG6"/>
<comment type="subcellular location">
    <subcellularLocation>
        <location evidence="3">Cytoplasm</location>
        <location evidence="3">Cytosol</location>
    </subcellularLocation>
    <subcellularLocation>
        <location evidence="2">Endoplasmic reticulum</location>
    </subcellularLocation>
    <subcellularLocation>
        <location evidence="1">Mitochondrion</location>
    </subcellularLocation>
</comment>
<dbReference type="InParanoid" id="A0A1X7UFG6"/>
<evidence type="ECO:0000313" key="8">
    <source>
        <dbReference type="Proteomes" id="UP000007879"/>
    </source>
</evidence>
<dbReference type="Proteomes" id="UP000007879">
    <property type="component" value="Unassembled WGS sequence"/>
</dbReference>
<dbReference type="SMART" id="SM00185">
    <property type="entry name" value="ARM"/>
    <property type="match status" value="5"/>
</dbReference>
<keyword evidence="4" id="KW-0963">Cytoplasm</keyword>
<keyword evidence="6" id="KW-0496">Mitochondrion</keyword>
<dbReference type="Gene3D" id="1.25.10.10">
    <property type="entry name" value="Leucine-rich Repeat Variant"/>
    <property type="match status" value="2"/>
</dbReference>
<dbReference type="GO" id="GO:0005739">
    <property type="term" value="C:mitochondrion"/>
    <property type="evidence" value="ECO:0007669"/>
    <property type="project" value="UniProtKB-SubCell"/>
</dbReference>
<dbReference type="InterPro" id="IPR016024">
    <property type="entry name" value="ARM-type_fold"/>
</dbReference>
<dbReference type="GO" id="GO:0005829">
    <property type="term" value="C:cytosol"/>
    <property type="evidence" value="ECO:0007669"/>
    <property type="project" value="UniProtKB-SubCell"/>
</dbReference>
<dbReference type="OrthoDB" id="26149at2759"/>